<keyword evidence="16" id="KW-1185">Reference proteome</keyword>
<dbReference type="PANTHER" id="PTHR24346">
    <property type="entry name" value="MAP/MICROTUBULE AFFINITY-REGULATING KINASE"/>
    <property type="match status" value="1"/>
</dbReference>
<dbReference type="SUPFAM" id="SSF56112">
    <property type="entry name" value="Protein kinase-like (PK-like)"/>
    <property type="match status" value="1"/>
</dbReference>
<dbReference type="InterPro" id="IPR008271">
    <property type="entry name" value="Ser/Thr_kinase_AS"/>
</dbReference>
<name>A0ABQ9EW91_TEGGR</name>
<evidence type="ECO:0000256" key="5">
    <source>
        <dbReference type="ARBA" id="ARBA00022741"/>
    </source>
</evidence>
<keyword evidence="6" id="KW-0221">Differentiation</keyword>
<dbReference type="Gene3D" id="1.10.510.10">
    <property type="entry name" value="Transferase(Phosphotransferase) domain 1"/>
    <property type="match status" value="1"/>
</dbReference>
<keyword evidence="12" id="KW-0418">Kinase</keyword>
<proteinExistence type="inferred from homology"/>
<feature type="region of interest" description="Disordered" evidence="13">
    <location>
        <begin position="293"/>
        <end position="329"/>
    </location>
</feature>
<keyword evidence="3" id="KW-0597">Phosphoprotein</keyword>
<dbReference type="CDD" id="cd14080">
    <property type="entry name" value="STKc_TSSK-like"/>
    <property type="match status" value="1"/>
</dbReference>
<evidence type="ECO:0000256" key="13">
    <source>
        <dbReference type="SAM" id="MobiDB-lite"/>
    </source>
</evidence>
<evidence type="ECO:0000256" key="12">
    <source>
        <dbReference type="RuleBase" id="RU000304"/>
    </source>
</evidence>
<dbReference type="Proteomes" id="UP001217089">
    <property type="component" value="Unassembled WGS sequence"/>
</dbReference>
<evidence type="ECO:0000256" key="3">
    <source>
        <dbReference type="ARBA" id="ARBA00022553"/>
    </source>
</evidence>
<evidence type="ECO:0000256" key="10">
    <source>
        <dbReference type="ARBA" id="ARBA00022871"/>
    </source>
</evidence>
<dbReference type="Pfam" id="PF00069">
    <property type="entry name" value="Pkinase"/>
    <property type="match status" value="1"/>
</dbReference>
<feature type="binding site" evidence="11">
    <location>
        <position position="53"/>
    </location>
    <ligand>
        <name>ATP</name>
        <dbReference type="ChEBI" id="CHEBI:30616"/>
    </ligand>
</feature>
<keyword evidence="10" id="KW-0744">Spermatogenesis</keyword>
<keyword evidence="7 11" id="KW-0067">ATP-binding</keyword>
<dbReference type="PANTHER" id="PTHR24346:SF102">
    <property type="entry name" value="TESTIS-SPECIFIC SERINE_THREONINE-PROTEIN KINASE 1"/>
    <property type="match status" value="1"/>
</dbReference>
<organism evidence="15 16">
    <name type="scientific">Tegillarca granosa</name>
    <name type="common">Malaysian cockle</name>
    <name type="synonym">Anadara granosa</name>
    <dbReference type="NCBI Taxonomy" id="220873"/>
    <lineage>
        <taxon>Eukaryota</taxon>
        <taxon>Metazoa</taxon>
        <taxon>Spiralia</taxon>
        <taxon>Lophotrochozoa</taxon>
        <taxon>Mollusca</taxon>
        <taxon>Bivalvia</taxon>
        <taxon>Autobranchia</taxon>
        <taxon>Pteriomorphia</taxon>
        <taxon>Arcoida</taxon>
        <taxon>Arcoidea</taxon>
        <taxon>Arcidae</taxon>
        <taxon>Tegillarca</taxon>
    </lineage>
</organism>
<evidence type="ECO:0000256" key="1">
    <source>
        <dbReference type="ARBA" id="ARBA00001946"/>
    </source>
</evidence>
<sequence length="329" mass="37422">MSRCAGKDGILISDEECELRQRGYVLGSLLGEGSYAKVKSAHSDKLQKRVAVKIINKKKAPKDFREKFLPRELDIASKLDHPNTIKMFEYFEFHNKVFIIMEYCGHGDLLEGALPEDVAKEKFKELVSAIDYLHKNKIVHRDLKCENVLLDKQNRIKVSDYGFSRYFNPGDISKTFCGSAAYAAPEILQGTPYHVPLHDIWSMGVVLYIMVCASMPYDDSNIKKMVKDQLERKVAFSKTKNISDNCKDLIHKILEVNVKKRLPITSMLEHPWLQVSSHEKKLDRHDHSQRLGLLPNLAEPNPGSSSKTQKKSAGKVVNKSHGEQVIQQC</sequence>
<keyword evidence="12" id="KW-0808">Transferase</keyword>
<accession>A0ABQ9EW91</accession>
<dbReference type="InterPro" id="IPR011009">
    <property type="entry name" value="Kinase-like_dom_sf"/>
</dbReference>
<comment type="similarity">
    <text evidence="12">Belongs to the protein kinase superfamily.</text>
</comment>
<reference evidence="15 16" key="1">
    <citation type="submission" date="2022-12" db="EMBL/GenBank/DDBJ databases">
        <title>Chromosome-level genome of Tegillarca granosa.</title>
        <authorList>
            <person name="Kim J."/>
        </authorList>
    </citation>
    <scope>NUCLEOTIDE SEQUENCE [LARGE SCALE GENOMIC DNA]</scope>
    <source>
        <strain evidence="15">Teg-2019</strain>
        <tissue evidence="15">Adductor muscle</tissue>
    </source>
</reference>
<evidence type="ECO:0000256" key="9">
    <source>
        <dbReference type="ARBA" id="ARBA00022843"/>
    </source>
</evidence>
<evidence type="ECO:0000259" key="14">
    <source>
        <dbReference type="PROSITE" id="PS50011"/>
    </source>
</evidence>
<evidence type="ECO:0000313" key="16">
    <source>
        <dbReference type="Proteomes" id="UP001217089"/>
    </source>
</evidence>
<evidence type="ECO:0000256" key="11">
    <source>
        <dbReference type="PROSITE-ProRule" id="PRU10141"/>
    </source>
</evidence>
<keyword evidence="12" id="KW-0723">Serine/threonine-protein kinase</keyword>
<dbReference type="SMART" id="SM00220">
    <property type="entry name" value="S_TKc"/>
    <property type="match status" value="1"/>
</dbReference>
<keyword evidence="2" id="KW-0217">Developmental protein</keyword>
<protein>
    <recommendedName>
        <fullName evidence="14">Protein kinase domain-containing protein</fullName>
    </recommendedName>
</protein>
<dbReference type="PROSITE" id="PS00108">
    <property type="entry name" value="PROTEIN_KINASE_ST"/>
    <property type="match status" value="1"/>
</dbReference>
<evidence type="ECO:0000256" key="2">
    <source>
        <dbReference type="ARBA" id="ARBA00022473"/>
    </source>
</evidence>
<keyword evidence="5 11" id="KW-0547">Nucleotide-binding</keyword>
<evidence type="ECO:0000256" key="7">
    <source>
        <dbReference type="ARBA" id="ARBA00022840"/>
    </source>
</evidence>
<evidence type="ECO:0000313" key="15">
    <source>
        <dbReference type="EMBL" id="KAJ8309428.1"/>
    </source>
</evidence>
<dbReference type="EMBL" id="JARBDR010000657">
    <property type="protein sequence ID" value="KAJ8309428.1"/>
    <property type="molecule type" value="Genomic_DNA"/>
</dbReference>
<evidence type="ECO:0000256" key="4">
    <source>
        <dbReference type="ARBA" id="ARBA00022723"/>
    </source>
</evidence>
<dbReference type="InterPro" id="IPR017441">
    <property type="entry name" value="Protein_kinase_ATP_BS"/>
</dbReference>
<dbReference type="InterPro" id="IPR000719">
    <property type="entry name" value="Prot_kinase_dom"/>
</dbReference>
<dbReference type="PROSITE" id="PS00107">
    <property type="entry name" value="PROTEIN_KINASE_ATP"/>
    <property type="match status" value="1"/>
</dbReference>
<keyword evidence="8" id="KW-0460">Magnesium</keyword>
<dbReference type="PROSITE" id="PS50011">
    <property type="entry name" value="PROTEIN_KINASE_DOM"/>
    <property type="match status" value="1"/>
</dbReference>
<feature type="domain" description="Protein kinase" evidence="14">
    <location>
        <begin position="24"/>
        <end position="273"/>
    </location>
</feature>
<evidence type="ECO:0000256" key="8">
    <source>
        <dbReference type="ARBA" id="ARBA00022842"/>
    </source>
</evidence>
<keyword evidence="9" id="KW-0832">Ubl conjugation</keyword>
<gene>
    <name evidence="15" type="ORF">KUTeg_014302</name>
</gene>
<comment type="cofactor">
    <cofactor evidence="1">
        <name>Mg(2+)</name>
        <dbReference type="ChEBI" id="CHEBI:18420"/>
    </cofactor>
</comment>
<comment type="caution">
    <text evidence="15">The sequence shown here is derived from an EMBL/GenBank/DDBJ whole genome shotgun (WGS) entry which is preliminary data.</text>
</comment>
<keyword evidence="4" id="KW-0479">Metal-binding</keyword>
<evidence type="ECO:0000256" key="6">
    <source>
        <dbReference type="ARBA" id="ARBA00022782"/>
    </source>
</evidence>